<dbReference type="GO" id="GO:0000226">
    <property type="term" value="P:microtubule cytoskeleton organization"/>
    <property type="evidence" value="ECO:0007669"/>
    <property type="project" value="TreeGrafter"/>
</dbReference>
<dbReference type="Proteomes" id="UP001153709">
    <property type="component" value="Chromosome 2"/>
</dbReference>
<proteinExistence type="predicted"/>
<reference evidence="4" key="1">
    <citation type="submission" date="2022-01" db="EMBL/GenBank/DDBJ databases">
        <authorList>
            <person name="King R."/>
        </authorList>
    </citation>
    <scope>NUCLEOTIDE SEQUENCE</scope>
</reference>
<evidence type="ECO:0000313" key="5">
    <source>
        <dbReference type="Proteomes" id="UP001153709"/>
    </source>
</evidence>
<dbReference type="GO" id="GO:0008017">
    <property type="term" value="F:microtubule binding"/>
    <property type="evidence" value="ECO:0007669"/>
    <property type="project" value="TreeGrafter"/>
</dbReference>
<dbReference type="Gene3D" id="2.130.10.10">
    <property type="entry name" value="YVTN repeat-like/Quinoprotein amine dehydrogenase"/>
    <property type="match status" value="1"/>
</dbReference>
<feature type="region of interest" description="Disordered" evidence="3">
    <location>
        <begin position="1"/>
        <end position="21"/>
    </location>
</feature>
<dbReference type="OrthoDB" id="47802at2759"/>
<sequence length="230" mass="25532">MDIPSTSGKSTNNFDDSDVSNIDEPYADSGSSITIQSSITILLIWKNHQAKKVQGCFQKKINSTFHAPVSDSCRRCDEFEQKIKTETSEVTLASLKLEKELHLRKAESARAGMALDSELGKIAENDVTVIAFDLMSTLPTPHLSTGNGGSYVLAVDAGRESILSVWQWQWGHLLGKVATLQEELTGAVFHPLDDNLMITHGKGHLTFWNRRKDGFFERTDIIKPVRTVLT</sequence>
<dbReference type="PANTHER" id="PTHR13720">
    <property type="entry name" value="WD-40 REPEAT PROTEIN"/>
    <property type="match status" value="1"/>
</dbReference>
<evidence type="ECO:0000313" key="4">
    <source>
        <dbReference type="EMBL" id="CAG9829829.1"/>
    </source>
</evidence>
<dbReference type="InterPro" id="IPR015943">
    <property type="entry name" value="WD40/YVTN_repeat-like_dom_sf"/>
</dbReference>
<keyword evidence="5" id="KW-1185">Reference proteome</keyword>
<dbReference type="GO" id="GO:0072686">
    <property type="term" value="C:mitotic spindle"/>
    <property type="evidence" value="ECO:0007669"/>
    <property type="project" value="TreeGrafter"/>
</dbReference>
<accession>A0A9N9SUR4</accession>
<keyword evidence="2" id="KW-0677">Repeat</keyword>
<protein>
    <submittedName>
        <fullName evidence="4">Uncharacterized protein</fullName>
    </submittedName>
</protein>
<gene>
    <name evidence="4" type="ORF">DIABBA_LOCUS3592</name>
</gene>
<evidence type="ECO:0000256" key="1">
    <source>
        <dbReference type="ARBA" id="ARBA00022574"/>
    </source>
</evidence>
<dbReference type="PANTHER" id="PTHR13720:SF55">
    <property type="entry name" value="ECHINODERM MICROTUBULE-ASSOCIATED PROTEIN-LIKE CG42247"/>
    <property type="match status" value="1"/>
</dbReference>
<feature type="compositionally biased region" description="Polar residues" evidence="3">
    <location>
        <begin position="1"/>
        <end position="14"/>
    </location>
</feature>
<evidence type="ECO:0000256" key="3">
    <source>
        <dbReference type="SAM" id="MobiDB-lite"/>
    </source>
</evidence>
<organism evidence="4 5">
    <name type="scientific">Diabrotica balteata</name>
    <name type="common">Banded cucumber beetle</name>
    <dbReference type="NCBI Taxonomy" id="107213"/>
    <lineage>
        <taxon>Eukaryota</taxon>
        <taxon>Metazoa</taxon>
        <taxon>Ecdysozoa</taxon>
        <taxon>Arthropoda</taxon>
        <taxon>Hexapoda</taxon>
        <taxon>Insecta</taxon>
        <taxon>Pterygota</taxon>
        <taxon>Neoptera</taxon>
        <taxon>Endopterygota</taxon>
        <taxon>Coleoptera</taxon>
        <taxon>Polyphaga</taxon>
        <taxon>Cucujiformia</taxon>
        <taxon>Chrysomeloidea</taxon>
        <taxon>Chrysomelidae</taxon>
        <taxon>Galerucinae</taxon>
        <taxon>Diabroticina</taxon>
        <taxon>Diabroticites</taxon>
        <taxon>Diabrotica</taxon>
    </lineage>
</organism>
<dbReference type="InterPro" id="IPR050630">
    <property type="entry name" value="WD_repeat_EMAP"/>
</dbReference>
<evidence type="ECO:0000256" key="2">
    <source>
        <dbReference type="ARBA" id="ARBA00022737"/>
    </source>
</evidence>
<dbReference type="AlphaFoldDB" id="A0A9N9SUR4"/>
<keyword evidence="1" id="KW-0853">WD repeat</keyword>
<name>A0A9N9SUR4_DIABA</name>
<dbReference type="EMBL" id="OU898277">
    <property type="protein sequence ID" value="CAG9829829.1"/>
    <property type="molecule type" value="Genomic_DNA"/>
</dbReference>